<dbReference type="InterPro" id="IPR043141">
    <property type="entry name" value="Ribosomal_uL10-like_sf"/>
</dbReference>
<evidence type="ECO:0000256" key="6">
    <source>
        <dbReference type="HAMAP-Rule" id="MF_00362"/>
    </source>
</evidence>
<name>A0A095UFC4_9GAMM</name>
<dbReference type="eggNOG" id="COG0244">
    <property type="taxonomic scope" value="Bacteria"/>
</dbReference>
<dbReference type="InterPro" id="IPR022973">
    <property type="entry name" value="Ribosomal_uL10_bac"/>
</dbReference>
<comment type="function">
    <text evidence="1 6">Forms part of the ribosomal stalk, playing a central role in the interaction of the ribosome with GTP-bound translation factors.</text>
</comment>
<organism evidence="7 8">
    <name type="scientific">Alcanivorax nanhaiticus</name>
    <dbReference type="NCBI Taxonomy" id="1177154"/>
    <lineage>
        <taxon>Bacteria</taxon>
        <taxon>Pseudomonadati</taxon>
        <taxon>Pseudomonadota</taxon>
        <taxon>Gammaproteobacteria</taxon>
        <taxon>Oceanospirillales</taxon>
        <taxon>Alcanivoracaceae</taxon>
        <taxon>Alcanivorax</taxon>
    </lineage>
</organism>
<keyword evidence="6" id="KW-0694">RNA-binding</keyword>
<dbReference type="Pfam" id="PF00466">
    <property type="entry name" value="Ribosomal_L10"/>
    <property type="match status" value="1"/>
</dbReference>
<dbReference type="Proteomes" id="UP000029444">
    <property type="component" value="Unassembled WGS sequence"/>
</dbReference>
<dbReference type="STRING" id="1177154.Y5S_03752"/>
<dbReference type="InterPro" id="IPR002363">
    <property type="entry name" value="Ribosomal_uL10_CS_bac"/>
</dbReference>
<comment type="similarity">
    <text evidence="2 6">Belongs to the universal ribosomal protein uL10 family.</text>
</comment>
<sequence>MALRLEDKKEIVAAVNKAALGAFSAVVADYRGLNVAQLTELRSKARQQNVYLRVIRNTLARRAFEGTDLELLNESLIGPTIIAMSLSEEDMGAAARLFKDFAKDNDQLELKTGLYEGKLYSGAEIDVLAKLPNREQALTSLVSVLQAPVSKFGRLLTALKEQNEGEAA</sequence>
<dbReference type="CDD" id="cd05797">
    <property type="entry name" value="Ribosomal_L10"/>
    <property type="match status" value="1"/>
</dbReference>
<reference evidence="7 8" key="1">
    <citation type="submission" date="2012-09" db="EMBL/GenBank/DDBJ databases">
        <title>Genome Sequence of alkane-degrading Bacterium Alcanivorax sp. 19-m-6.</title>
        <authorList>
            <person name="Lai Q."/>
            <person name="Shao Z."/>
        </authorList>
    </citation>
    <scope>NUCLEOTIDE SEQUENCE [LARGE SCALE GENOMIC DNA]</scope>
    <source>
        <strain evidence="7 8">19-m-6</strain>
    </source>
</reference>
<dbReference type="Gene3D" id="3.30.70.1730">
    <property type="match status" value="1"/>
</dbReference>
<dbReference type="HAMAP" id="MF_00362">
    <property type="entry name" value="Ribosomal_uL10"/>
    <property type="match status" value="1"/>
</dbReference>
<comment type="subunit">
    <text evidence="6">Part of the ribosomal stalk of the 50S ribosomal subunit. The N-terminus interacts with L11 and the large rRNA to form the base of the stalk. The C-terminus forms an elongated spine to which L12 dimers bind in a sequential fashion forming a multimeric L10(L12)X complex.</text>
</comment>
<dbReference type="EMBL" id="ARXV01000026">
    <property type="protein sequence ID" value="KGD61165.1"/>
    <property type="molecule type" value="Genomic_DNA"/>
</dbReference>
<evidence type="ECO:0000313" key="7">
    <source>
        <dbReference type="EMBL" id="KGD61165.1"/>
    </source>
</evidence>
<dbReference type="GO" id="GO:0003735">
    <property type="term" value="F:structural constituent of ribosome"/>
    <property type="evidence" value="ECO:0007669"/>
    <property type="project" value="InterPro"/>
</dbReference>
<protein>
    <recommendedName>
        <fullName evidence="5 6">Large ribosomal subunit protein uL10</fullName>
    </recommendedName>
</protein>
<dbReference type="AlphaFoldDB" id="A0A095UFC4"/>
<accession>A0A095UFC4</accession>
<dbReference type="PANTHER" id="PTHR11560">
    <property type="entry name" value="39S RIBOSOMAL PROTEIN L10, MITOCHONDRIAL"/>
    <property type="match status" value="1"/>
</dbReference>
<evidence type="ECO:0000256" key="3">
    <source>
        <dbReference type="ARBA" id="ARBA00022980"/>
    </source>
</evidence>
<evidence type="ECO:0000256" key="2">
    <source>
        <dbReference type="ARBA" id="ARBA00008889"/>
    </source>
</evidence>
<dbReference type="GO" id="GO:0070180">
    <property type="term" value="F:large ribosomal subunit rRNA binding"/>
    <property type="evidence" value="ECO:0007669"/>
    <property type="project" value="UniProtKB-UniRule"/>
</dbReference>
<dbReference type="InterPro" id="IPR047865">
    <property type="entry name" value="Ribosomal_uL10_bac_type"/>
</dbReference>
<dbReference type="PROSITE" id="PS01109">
    <property type="entry name" value="RIBOSOMAL_L10"/>
    <property type="match status" value="1"/>
</dbReference>
<comment type="caution">
    <text evidence="7">The sequence shown here is derived from an EMBL/GenBank/DDBJ whole genome shotgun (WGS) entry which is preliminary data.</text>
</comment>
<dbReference type="RefSeq" id="WP_022986303.1">
    <property type="nucleotide sequence ID" value="NZ_ARXV01000026.1"/>
</dbReference>
<dbReference type="GO" id="GO:0006412">
    <property type="term" value="P:translation"/>
    <property type="evidence" value="ECO:0007669"/>
    <property type="project" value="UniProtKB-UniRule"/>
</dbReference>
<evidence type="ECO:0000256" key="5">
    <source>
        <dbReference type="ARBA" id="ARBA00035202"/>
    </source>
</evidence>
<keyword evidence="4 6" id="KW-0687">Ribonucleoprotein</keyword>
<keyword evidence="8" id="KW-1185">Reference proteome</keyword>
<dbReference type="InterPro" id="IPR001790">
    <property type="entry name" value="Ribosomal_uL10"/>
</dbReference>
<dbReference type="NCBIfam" id="NF000955">
    <property type="entry name" value="PRK00099.1-1"/>
    <property type="match status" value="1"/>
</dbReference>
<evidence type="ECO:0000313" key="8">
    <source>
        <dbReference type="Proteomes" id="UP000029444"/>
    </source>
</evidence>
<keyword evidence="3 6" id="KW-0689">Ribosomal protein</keyword>
<proteinExistence type="inferred from homology"/>
<gene>
    <name evidence="6 7" type="primary">rplJ</name>
    <name evidence="7" type="ORF">Y5S_03752</name>
</gene>
<keyword evidence="6" id="KW-0699">rRNA-binding</keyword>
<dbReference type="SUPFAM" id="SSF160369">
    <property type="entry name" value="Ribosomal protein L10-like"/>
    <property type="match status" value="1"/>
</dbReference>
<evidence type="ECO:0000256" key="4">
    <source>
        <dbReference type="ARBA" id="ARBA00023274"/>
    </source>
</evidence>
<dbReference type="GO" id="GO:0015934">
    <property type="term" value="C:large ribosomal subunit"/>
    <property type="evidence" value="ECO:0007669"/>
    <property type="project" value="InterPro"/>
</dbReference>
<evidence type="ECO:0000256" key="1">
    <source>
        <dbReference type="ARBA" id="ARBA00002633"/>
    </source>
</evidence>
<dbReference type="OrthoDB" id="9808307at2"/>
<dbReference type="PATRIC" id="fig|1177154.3.peg.3750"/>